<dbReference type="EMBL" id="GL378356">
    <property type="protein sequence ID" value="EFJ45670.1"/>
    <property type="molecule type" value="Genomic_DNA"/>
</dbReference>
<feature type="chain" id="PRO_5003124131" evidence="3">
    <location>
        <begin position="23"/>
        <end position="693"/>
    </location>
</feature>
<name>D8U3U1_VOLCA</name>
<feature type="compositionally biased region" description="Basic and acidic residues" evidence="1">
    <location>
        <begin position="202"/>
        <end position="212"/>
    </location>
</feature>
<proteinExistence type="predicted"/>
<dbReference type="InParanoid" id="D8U3U1"/>
<keyword evidence="2" id="KW-0472">Membrane</keyword>
<dbReference type="AlphaFoldDB" id="D8U3U1"/>
<feature type="compositionally biased region" description="Low complexity" evidence="1">
    <location>
        <begin position="444"/>
        <end position="458"/>
    </location>
</feature>
<feature type="transmembrane region" description="Helical" evidence="2">
    <location>
        <begin position="487"/>
        <end position="510"/>
    </location>
</feature>
<evidence type="ECO:0000313" key="5">
    <source>
        <dbReference type="Proteomes" id="UP000001058"/>
    </source>
</evidence>
<feature type="region of interest" description="Disordered" evidence="1">
    <location>
        <begin position="279"/>
        <end position="311"/>
    </location>
</feature>
<gene>
    <name evidence="4" type="ORF">VOLCADRAFT_105879</name>
</gene>
<feature type="region of interest" description="Disordered" evidence="1">
    <location>
        <begin position="407"/>
        <end position="458"/>
    </location>
</feature>
<evidence type="ECO:0000256" key="3">
    <source>
        <dbReference type="SAM" id="SignalP"/>
    </source>
</evidence>
<evidence type="ECO:0000256" key="1">
    <source>
        <dbReference type="SAM" id="MobiDB-lite"/>
    </source>
</evidence>
<keyword evidence="5" id="KW-1185">Reference proteome</keyword>
<feature type="region of interest" description="Disordered" evidence="1">
    <location>
        <begin position="190"/>
        <end position="267"/>
    </location>
</feature>
<keyword evidence="3" id="KW-0732">Signal</keyword>
<dbReference type="OrthoDB" id="540506at2759"/>
<keyword evidence="2" id="KW-0812">Transmembrane</keyword>
<organism evidence="5">
    <name type="scientific">Volvox carteri f. nagariensis</name>
    <dbReference type="NCBI Taxonomy" id="3068"/>
    <lineage>
        <taxon>Eukaryota</taxon>
        <taxon>Viridiplantae</taxon>
        <taxon>Chlorophyta</taxon>
        <taxon>core chlorophytes</taxon>
        <taxon>Chlorophyceae</taxon>
        <taxon>CS clade</taxon>
        <taxon>Chlamydomonadales</taxon>
        <taxon>Volvocaceae</taxon>
        <taxon>Volvox</taxon>
    </lineage>
</organism>
<sequence length="693" mass="71778">MARSIQCIGLAACVLAAQYVAAQEILSKLIVTDALFNGAKKDAIHSHLQRMLQLDSEREESETLESCSPAALLQDRKCTVQIAAGLKLASKTGIKSSVESKISAPMCKGSDCLNAPMPNNKGSSGSESVEVEGNEPATKLVTYGPMTQDAYQRMVQRKRAAKRDELQKKGALTPELDAFLKSSNAGELKDAFGIPLPAAPTEPRRPRDDFEMRFQPQTPSPDPAIRAPSSSKSSSPSDTSSSKASSDFEMRFQPQSPAMEPGALRQELEAFIAASPVAQHMAHSTASFTTTSTSTTTTSPSAPASSTAENAAELKSVVAAAATLAVAGANVPHQKPSLEDPLPLPAAAKTLNDVAAAAAAAAVGPARPPMTKTQAEAEAAAAAQQVAANTAAAREANLERKRQLVREEAAAAAANKKNAAKRTGSSSSSSPLRGQHKQEQQRRGSGSTTPTTTPSASTKYVHAMRSAPGAPRPISSSSPSVRSKAGVTGYLFVALLAVAAAVGLFVAAAVMEDALLARPSGVKNGAAVATAALPGQWLVLTRGLWRRCRRAFAAARKQLMGHGSDLPMSVNEGSSPVARAVAAASAFVHVFWMHFRHQQLSGAVTAALDASRRASAGGGVASFVPDRASAGGAAAATPASVSSYQPYITSPFAAPLYQQSYGAAAMAASSTSYVIESDVSAAVTVDGNLRRRH</sequence>
<dbReference type="GeneID" id="9622295"/>
<reference evidence="4 5" key="1">
    <citation type="journal article" date="2010" name="Science">
        <title>Genomic analysis of organismal complexity in the multicellular green alga Volvox carteri.</title>
        <authorList>
            <person name="Prochnik S.E."/>
            <person name="Umen J."/>
            <person name="Nedelcu A.M."/>
            <person name="Hallmann A."/>
            <person name="Miller S.M."/>
            <person name="Nishii I."/>
            <person name="Ferris P."/>
            <person name="Kuo A."/>
            <person name="Mitros T."/>
            <person name="Fritz-Laylin L.K."/>
            <person name="Hellsten U."/>
            <person name="Chapman J."/>
            <person name="Simakov O."/>
            <person name="Rensing S.A."/>
            <person name="Terry A."/>
            <person name="Pangilinan J."/>
            <person name="Kapitonov V."/>
            <person name="Jurka J."/>
            <person name="Salamov A."/>
            <person name="Shapiro H."/>
            <person name="Schmutz J."/>
            <person name="Grimwood J."/>
            <person name="Lindquist E."/>
            <person name="Lucas S."/>
            <person name="Grigoriev I.V."/>
            <person name="Schmitt R."/>
            <person name="Kirk D."/>
            <person name="Rokhsar D.S."/>
        </authorList>
    </citation>
    <scope>NUCLEOTIDE SEQUENCE [LARGE SCALE GENOMIC DNA]</scope>
    <source>
        <strain evidence="5">f. Nagariensis / Eve</strain>
    </source>
</reference>
<dbReference type="Proteomes" id="UP000001058">
    <property type="component" value="Unassembled WGS sequence"/>
</dbReference>
<dbReference type="KEGG" id="vcn:VOLCADRAFT_105879"/>
<protein>
    <submittedName>
        <fullName evidence="4">Uncharacterized protein</fullName>
    </submittedName>
</protein>
<feature type="signal peptide" evidence="3">
    <location>
        <begin position="1"/>
        <end position="22"/>
    </location>
</feature>
<keyword evidence="2" id="KW-1133">Transmembrane helix</keyword>
<evidence type="ECO:0000256" key="2">
    <source>
        <dbReference type="SAM" id="Phobius"/>
    </source>
</evidence>
<feature type="compositionally biased region" description="Low complexity" evidence="1">
    <location>
        <begin position="227"/>
        <end position="247"/>
    </location>
</feature>
<accession>D8U3U1</accession>
<dbReference type="RefSeq" id="XP_002953360.1">
    <property type="nucleotide sequence ID" value="XM_002953314.1"/>
</dbReference>
<feature type="compositionally biased region" description="Low complexity" evidence="1">
    <location>
        <begin position="284"/>
        <end position="308"/>
    </location>
</feature>
<evidence type="ECO:0000313" key="4">
    <source>
        <dbReference type="EMBL" id="EFJ45670.1"/>
    </source>
</evidence>